<comment type="caution">
    <text evidence="2">The sequence shown here is derived from an EMBL/GenBank/DDBJ whole genome shotgun (WGS) entry which is preliminary data.</text>
</comment>
<gene>
    <name evidence="2" type="ORF">B5M42_16805</name>
</gene>
<dbReference type="OrthoDB" id="2622404at2"/>
<dbReference type="AlphaFoldDB" id="A0A4Y8PWP6"/>
<keyword evidence="1" id="KW-0812">Transmembrane</keyword>
<evidence type="ECO:0000256" key="1">
    <source>
        <dbReference type="SAM" id="Phobius"/>
    </source>
</evidence>
<keyword evidence="1" id="KW-1133">Transmembrane helix</keyword>
<proteinExistence type="predicted"/>
<accession>A0A4Y8PWP6</accession>
<organism evidence="2 3">
    <name type="scientific">Paenibacillus athensensis</name>
    <dbReference type="NCBI Taxonomy" id="1967502"/>
    <lineage>
        <taxon>Bacteria</taxon>
        <taxon>Bacillati</taxon>
        <taxon>Bacillota</taxon>
        <taxon>Bacilli</taxon>
        <taxon>Bacillales</taxon>
        <taxon>Paenibacillaceae</taxon>
        <taxon>Paenibacillus</taxon>
    </lineage>
</organism>
<feature type="transmembrane region" description="Helical" evidence="1">
    <location>
        <begin position="51"/>
        <end position="73"/>
    </location>
</feature>
<dbReference type="Proteomes" id="UP000298246">
    <property type="component" value="Unassembled WGS sequence"/>
</dbReference>
<name>A0A4Y8PWP6_9BACL</name>
<sequence>MRLLWLFVYSVLVGILLTLYASLHDFSKFLFSIGAVYAGIRFFRRFDQTSLRVWFILLSILFYFVFRMAVAFYPHI</sequence>
<dbReference type="RefSeq" id="WP_134754869.1">
    <property type="nucleotide sequence ID" value="NZ_MYFO02000001.1"/>
</dbReference>
<protein>
    <submittedName>
        <fullName evidence="2">Uncharacterized protein</fullName>
    </submittedName>
</protein>
<feature type="transmembrane region" description="Helical" evidence="1">
    <location>
        <begin position="6"/>
        <end position="23"/>
    </location>
</feature>
<keyword evidence="3" id="KW-1185">Reference proteome</keyword>
<reference evidence="2 3" key="1">
    <citation type="submission" date="2017-03" db="EMBL/GenBank/DDBJ databases">
        <title>Isolation of Levoglucosan Utilizing Bacteria.</title>
        <authorList>
            <person name="Arya A.S."/>
        </authorList>
    </citation>
    <scope>NUCLEOTIDE SEQUENCE [LARGE SCALE GENOMIC DNA]</scope>
    <source>
        <strain evidence="2 3">MEC069</strain>
    </source>
</reference>
<dbReference type="EMBL" id="MYFO01000024">
    <property type="protein sequence ID" value="TFE85638.1"/>
    <property type="molecule type" value="Genomic_DNA"/>
</dbReference>
<evidence type="ECO:0000313" key="2">
    <source>
        <dbReference type="EMBL" id="TFE85638.1"/>
    </source>
</evidence>
<evidence type="ECO:0000313" key="3">
    <source>
        <dbReference type="Proteomes" id="UP000298246"/>
    </source>
</evidence>
<keyword evidence="1" id="KW-0472">Membrane</keyword>